<keyword evidence="3" id="KW-1185">Reference proteome</keyword>
<feature type="compositionally biased region" description="Basic residues" evidence="1">
    <location>
        <begin position="67"/>
        <end position="90"/>
    </location>
</feature>
<accession>A0A1R3KYM2</accession>
<reference evidence="3" key="1">
    <citation type="submission" date="2013-09" db="EMBL/GenBank/DDBJ databases">
        <title>Corchorus olitorius genome sequencing.</title>
        <authorList>
            <person name="Alam M."/>
            <person name="Haque M.S."/>
            <person name="Islam M.S."/>
            <person name="Emdad E.M."/>
            <person name="Islam M.M."/>
            <person name="Ahmed B."/>
            <person name="Halim A."/>
            <person name="Hossen Q.M.M."/>
            <person name="Hossain M.Z."/>
            <person name="Ahmed R."/>
            <person name="Khan M.M."/>
            <person name="Islam R."/>
            <person name="Rashid M.M."/>
            <person name="Khan S.A."/>
            <person name="Rahman M.S."/>
            <person name="Alam M."/>
            <person name="Yahiya A.S."/>
            <person name="Khan M.S."/>
            <person name="Azam M.S."/>
            <person name="Haque T."/>
            <person name="Lashkar M.Z.H."/>
            <person name="Akhand A.I."/>
            <person name="Morshed G."/>
            <person name="Roy S."/>
            <person name="Uddin K.S."/>
            <person name="Rabeya T."/>
            <person name="Hossain A.S."/>
            <person name="Chowdhury A."/>
            <person name="Snigdha A.R."/>
            <person name="Mortoza M.S."/>
            <person name="Matin S.A."/>
            <person name="Hoque S.M.E."/>
            <person name="Islam M.K."/>
            <person name="Roy D.K."/>
            <person name="Haider R."/>
            <person name="Moosa M.M."/>
            <person name="Elias S.M."/>
            <person name="Hasan A.M."/>
            <person name="Jahan S."/>
            <person name="Shafiuddin M."/>
            <person name="Mahmood N."/>
            <person name="Shommy N.S."/>
        </authorList>
    </citation>
    <scope>NUCLEOTIDE SEQUENCE [LARGE SCALE GENOMIC DNA]</scope>
    <source>
        <strain evidence="3">cv. O-4</strain>
    </source>
</reference>
<name>A0A1R3KYM2_9ROSI</name>
<dbReference type="Proteomes" id="UP000187203">
    <property type="component" value="Unassembled WGS sequence"/>
</dbReference>
<feature type="region of interest" description="Disordered" evidence="1">
    <location>
        <begin position="1"/>
        <end position="110"/>
    </location>
</feature>
<feature type="compositionally biased region" description="Basic and acidic residues" evidence="1">
    <location>
        <begin position="1"/>
        <end position="10"/>
    </location>
</feature>
<organism evidence="2 3">
    <name type="scientific">Corchorus olitorius</name>
    <dbReference type="NCBI Taxonomy" id="93759"/>
    <lineage>
        <taxon>Eukaryota</taxon>
        <taxon>Viridiplantae</taxon>
        <taxon>Streptophyta</taxon>
        <taxon>Embryophyta</taxon>
        <taxon>Tracheophyta</taxon>
        <taxon>Spermatophyta</taxon>
        <taxon>Magnoliopsida</taxon>
        <taxon>eudicotyledons</taxon>
        <taxon>Gunneridae</taxon>
        <taxon>Pentapetalae</taxon>
        <taxon>rosids</taxon>
        <taxon>malvids</taxon>
        <taxon>Malvales</taxon>
        <taxon>Malvaceae</taxon>
        <taxon>Grewioideae</taxon>
        <taxon>Apeibeae</taxon>
        <taxon>Corchorus</taxon>
    </lineage>
</organism>
<dbReference type="AlphaFoldDB" id="A0A1R3KYM2"/>
<evidence type="ECO:0000313" key="2">
    <source>
        <dbReference type="EMBL" id="OMP12170.1"/>
    </source>
</evidence>
<proteinExistence type="predicted"/>
<protein>
    <submittedName>
        <fullName evidence="2">Oral-facial-digital syndrome 1 protein</fullName>
    </submittedName>
</protein>
<evidence type="ECO:0000313" key="3">
    <source>
        <dbReference type="Proteomes" id="UP000187203"/>
    </source>
</evidence>
<feature type="compositionally biased region" description="Polar residues" evidence="1">
    <location>
        <begin position="39"/>
        <end position="53"/>
    </location>
</feature>
<comment type="caution">
    <text evidence="2">The sequence shown here is derived from an EMBL/GenBank/DDBJ whole genome shotgun (WGS) entry which is preliminary data.</text>
</comment>
<evidence type="ECO:0000256" key="1">
    <source>
        <dbReference type="SAM" id="MobiDB-lite"/>
    </source>
</evidence>
<sequence>MAYNLRDRKSLNVTRGSYVESDFDEDEIEFERPPAARRPNQNNDAGTSSSSVRKQPAKRSIEETENKKHRGKKKMVYQKHISKRPFKHKAKDCLTAASPNTKSILSPFKH</sequence>
<dbReference type="EMBL" id="AWUE01009761">
    <property type="protein sequence ID" value="OMP12170.1"/>
    <property type="molecule type" value="Genomic_DNA"/>
</dbReference>
<gene>
    <name evidence="2" type="ORF">COLO4_03431</name>
</gene>